<name>A0ABT7ENL9_9GAMM</name>
<proteinExistence type="inferred from homology"/>
<dbReference type="InterPro" id="IPR006143">
    <property type="entry name" value="RND_pump_MFP"/>
</dbReference>
<sequence length="360" mass="39430">MYSKFIFSKFHGVLFSTLCIVTGCSQAPQAAHDNEPSSYEQSTVVAIQVPSPNKIFYGKVQSNRGYDMALFNSGRVELIAVKEGQLVNQGDLIARLYSPKLSTQVLEKKATLSAALAASDEALNEYKRITDLRAKGLASEAQLEYAQKTAQVAHEKVRQMKAQLTEANNLLDDISVYAAHDGIVAALYAREGQFVSSSVPIVRVEETGIFKIEFFIPERDAVTLVADVEVPIHISALNKSITATVAEKAIPSIHGPSLFKITVHIEETTPELLGLTAQLRINTTPDVIYSVHSSAVRFDPNGNSYMLDKSHALYKVQVLGSRGDNLLVSAQVSLDEIEFDTTPETKINRNLMAVVEVESE</sequence>
<dbReference type="NCBIfam" id="TIGR01730">
    <property type="entry name" value="RND_mfp"/>
    <property type="match status" value="1"/>
</dbReference>
<keyword evidence="3" id="KW-1185">Reference proteome</keyword>
<evidence type="ECO:0000313" key="3">
    <source>
        <dbReference type="Proteomes" id="UP001231915"/>
    </source>
</evidence>
<organism evidence="2 3">
    <name type="scientific">Pseudoalteromonas obscura</name>
    <dbReference type="NCBI Taxonomy" id="3048491"/>
    <lineage>
        <taxon>Bacteria</taxon>
        <taxon>Pseudomonadati</taxon>
        <taxon>Pseudomonadota</taxon>
        <taxon>Gammaproteobacteria</taxon>
        <taxon>Alteromonadales</taxon>
        <taxon>Pseudoalteromonadaceae</taxon>
        <taxon>Pseudoalteromonas</taxon>
    </lineage>
</organism>
<dbReference type="Gene3D" id="2.40.30.170">
    <property type="match status" value="1"/>
</dbReference>
<dbReference type="SUPFAM" id="SSF111369">
    <property type="entry name" value="HlyD-like secretion proteins"/>
    <property type="match status" value="1"/>
</dbReference>
<dbReference type="PANTHER" id="PTHR30469">
    <property type="entry name" value="MULTIDRUG RESISTANCE PROTEIN MDTA"/>
    <property type="match status" value="1"/>
</dbReference>
<dbReference type="Proteomes" id="UP001231915">
    <property type="component" value="Unassembled WGS sequence"/>
</dbReference>
<comment type="caution">
    <text evidence="2">The sequence shown here is derived from an EMBL/GenBank/DDBJ whole genome shotgun (WGS) entry which is preliminary data.</text>
</comment>
<protein>
    <submittedName>
        <fullName evidence="2">Efflux RND transporter periplasmic adaptor subunit</fullName>
    </submittedName>
</protein>
<gene>
    <name evidence="2" type="ORF">QNM18_16465</name>
</gene>
<dbReference type="Gene3D" id="2.40.50.100">
    <property type="match status" value="1"/>
</dbReference>
<dbReference type="EMBL" id="JASJUT010000007">
    <property type="protein sequence ID" value="MDK2596644.1"/>
    <property type="molecule type" value="Genomic_DNA"/>
</dbReference>
<dbReference type="RefSeq" id="WP_284137838.1">
    <property type="nucleotide sequence ID" value="NZ_JASJUT010000007.1"/>
</dbReference>
<dbReference type="Gene3D" id="1.10.287.470">
    <property type="entry name" value="Helix hairpin bin"/>
    <property type="match status" value="1"/>
</dbReference>
<dbReference type="PANTHER" id="PTHR30469:SF15">
    <property type="entry name" value="HLYD FAMILY OF SECRETION PROTEINS"/>
    <property type="match status" value="1"/>
</dbReference>
<accession>A0ABT7ENL9</accession>
<evidence type="ECO:0000256" key="1">
    <source>
        <dbReference type="ARBA" id="ARBA00009477"/>
    </source>
</evidence>
<evidence type="ECO:0000313" key="2">
    <source>
        <dbReference type="EMBL" id="MDK2596644.1"/>
    </source>
</evidence>
<comment type="similarity">
    <text evidence="1">Belongs to the membrane fusion protein (MFP) (TC 8.A.1) family.</text>
</comment>
<reference evidence="2 3" key="1">
    <citation type="submission" date="2023-05" db="EMBL/GenBank/DDBJ databases">
        <title>Pseudoalteromonas ardens sp. nov., Pseudoalteromonas obscura sp. nov., and Pseudoalteromonas umbrosa sp. nov., isolated from the coral Montipora capitata.</title>
        <authorList>
            <person name="Thomas E.M."/>
            <person name="Smith E.M."/>
            <person name="Papke E."/>
            <person name="Shlafstein M.D."/>
            <person name="Oline D.K."/>
            <person name="Videau P."/>
            <person name="Saw J.H."/>
            <person name="Strangman W.K."/>
            <person name="Ushijima B."/>
        </authorList>
    </citation>
    <scope>NUCLEOTIDE SEQUENCE [LARGE SCALE GENOMIC DNA]</scope>
    <source>
        <strain evidence="2 3">P94</strain>
    </source>
</reference>
<dbReference type="PROSITE" id="PS51257">
    <property type="entry name" value="PROKAR_LIPOPROTEIN"/>
    <property type="match status" value="1"/>
</dbReference>